<dbReference type="AlphaFoldDB" id="A0A6C0BR93"/>
<organism evidence="1">
    <name type="scientific">viral metagenome</name>
    <dbReference type="NCBI Taxonomy" id="1070528"/>
    <lineage>
        <taxon>unclassified sequences</taxon>
        <taxon>metagenomes</taxon>
        <taxon>organismal metagenomes</taxon>
    </lineage>
</organism>
<reference evidence="1" key="1">
    <citation type="journal article" date="2020" name="Nature">
        <title>Giant virus diversity and host interactions through global metagenomics.</title>
        <authorList>
            <person name="Schulz F."/>
            <person name="Roux S."/>
            <person name="Paez-Espino D."/>
            <person name="Jungbluth S."/>
            <person name="Walsh D.A."/>
            <person name="Denef V.J."/>
            <person name="McMahon K.D."/>
            <person name="Konstantinidis K.T."/>
            <person name="Eloe-Fadrosh E.A."/>
            <person name="Kyrpides N.C."/>
            <person name="Woyke T."/>
        </authorList>
    </citation>
    <scope>NUCLEOTIDE SEQUENCE</scope>
    <source>
        <strain evidence="1">GVMAG-M-3300018416-45</strain>
    </source>
</reference>
<sequence length="35" mass="4584">MWFLFKRRKQIKRTENPNEWKAFDEWVLYLKLIKK</sequence>
<protein>
    <submittedName>
        <fullName evidence="1">Uncharacterized protein</fullName>
    </submittedName>
</protein>
<accession>A0A6C0BR93</accession>
<name>A0A6C0BR93_9ZZZZ</name>
<proteinExistence type="predicted"/>
<dbReference type="EMBL" id="MN739230">
    <property type="protein sequence ID" value="QHS94716.1"/>
    <property type="molecule type" value="Genomic_DNA"/>
</dbReference>
<evidence type="ECO:0000313" key="1">
    <source>
        <dbReference type="EMBL" id="QHS94716.1"/>
    </source>
</evidence>